<feature type="compositionally biased region" description="Polar residues" evidence="1">
    <location>
        <begin position="1"/>
        <end position="18"/>
    </location>
</feature>
<keyword evidence="3" id="KW-1185">Reference proteome</keyword>
<dbReference type="EMBL" id="KZ678128">
    <property type="protein sequence ID" value="PSN74186.1"/>
    <property type="molecule type" value="Genomic_DNA"/>
</dbReference>
<name>A0A2T2P9E3_CORCC</name>
<gene>
    <name evidence="2" type="ORF">BS50DRAFT_9929</name>
</gene>
<feature type="region of interest" description="Disordered" evidence="1">
    <location>
        <begin position="1"/>
        <end position="29"/>
    </location>
</feature>
<dbReference type="Proteomes" id="UP000240883">
    <property type="component" value="Unassembled WGS sequence"/>
</dbReference>
<reference evidence="2 3" key="1">
    <citation type="journal article" date="2018" name="Front. Microbiol.">
        <title>Genome-Wide Analysis of Corynespora cassiicola Leaf Fall Disease Putative Effectors.</title>
        <authorList>
            <person name="Lopez D."/>
            <person name="Ribeiro S."/>
            <person name="Label P."/>
            <person name="Fumanal B."/>
            <person name="Venisse J.S."/>
            <person name="Kohler A."/>
            <person name="de Oliveira R.R."/>
            <person name="Labutti K."/>
            <person name="Lipzen A."/>
            <person name="Lail K."/>
            <person name="Bauer D."/>
            <person name="Ohm R.A."/>
            <person name="Barry K.W."/>
            <person name="Spatafora J."/>
            <person name="Grigoriev I.V."/>
            <person name="Martin F.M."/>
            <person name="Pujade-Renaud V."/>
        </authorList>
    </citation>
    <scope>NUCLEOTIDE SEQUENCE [LARGE SCALE GENOMIC DNA]</scope>
    <source>
        <strain evidence="2 3">Philippines</strain>
    </source>
</reference>
<evidence type="ECO:0000313" key="3">
    <source>
        <dbReference type="Proteomes" id="UP000240883"/>
    </source>
</evidence>
<protein>
    <submittedName>
        <fullName evidence="2">Uncharacterized protein</fullName>
    </submittedName>
</protein>
<proteinExistence type="predicted"/>
<dbReference type="OrthoDB" id="3800294at2759"/>
<accession>A0A2T2P9E3</accession>
<evidence type="ECO:0000313" key="2">
    <source>
        <dbReference type="EMBL" id="PSN74186.1"/>
    </source>
</evidence>
<feature type="compositionally biased region" description="Basic and acidic residues" evidence="1">
    <location>
        <begin position="527"/>
        <end position="548"/>
    </location>
</feature>
<feature type="region of interest" description="Disordered" evidence="1">
    <location>
        <begin position="511"/>
        <end position="548"/>
    </location>
</feature>
<evidence type="ECO:0000256" key="1">
    <source>
        <dbReference type="SAM" id="MobiDB-lite"/>
    </source>
</evidence>
<sequence>MATNRLTLAGSMSDNQPGSLPATRYKPPDRQGLVSRARVLGQVQDTEVQHQCPEDLGIGARPSPQPVDCIGTDEDATPNDILRGARAWLDALCKEEQARLDYTPEFSYRPPVTPLASSIDTTILQRISRGLGPRPKVIEDLIEPLRRGESKERAGSAEVSYVEETYDEMVQVLQAWNRHVSGNQDHAEERARLLEALDERNHTIASIERNEKPPEALDASSFRLVQALHAFRPEIAAFADHRVFNLLVIIFSSHRIAKPDIDDEVRTKIMKSIMTELSLYPERVLTDKKAILKAKLESAKHRGDMEEIEFLTREKQELNQAQLTISAQTAIDACRVARSNLWKKALEEMQQLTVLQTAQKWTIPSLASLSTGLMEQKYEQAGQVLDGILFQGLDLIEAIPEAERVNISAIAALNQRACTRTRKFAAGDVADPADRERVRRARLRDPRTASMMLGVVEENRSVQETSRVIGGHMANLEGLLQDIEMAARHKFQVCDAWCNAIGAGMEGGMARAVEEGKGEDGSEESSVPDREEGWAEAHVDKPTGCETS</sequence>
<dbReference type="AlphaFoldDB" id="A0A2T2P9E3"/>
<organism evidence="2 3">
    <name type="scientific">Corynespora cassiicola Philippines</name>
    <dbReference type="NCBI Taxonomy" id="1448308"/>
    <lineage>
        <taxon>Eukaryota</taxon>
        <taxon>Fungi</taxon>
        <taxon>Dikarya</taxon>
        <taxon>Ascomycota</taxon>
        <taxon>Pezizomycotina</taxon>
        <taxon>Dothideomycetes</taxon>
        <taxon>Pleosporomycetidae</taxon>
        <taxon>Pleosporales</taxon>
        <taxon>Corynesporascaceae</taxon>
        <taxon>Corynespora</taxon>
    </lineage>
</organism>